<keyword evidence="1" id="KW-0472">Membrane</keyword>
<feature type="transmembrane region" description="Helical" evidence="1">
    <location>
        <begin position="39"/>
        <end position="58"/>
    </location>
</feature>
<dbReference type="InterPro" id="IPR033458">
    <property type="entry name" value="DUF5134"/>
</dbReference>
<dbReference type="Proteomes" id="UP000267536">
    <property type="component" value="Unassembled WGS sequence"/>
</dbReference>
<feature type="transmembrane region" description="Helical" evidence="1">
    <location>
        <begin position="102"/>
        <end position="122"/>
    </location>
</feature>
<dbReference type="Pfam" id="PF17197">
    <property type="entry name" value="DUF5134"/>
    <property type="match status" value="1"/>
</dbReference>
<protein>
    <submittedName>
        <fullName evidence="2">DUF5134 domain-containing protein</fullName>
    </submittedName>
</protein>
<gene>
    <name evidence="2" type="ORF">EF294_19360</name>
</gene>
<dbReference type="OrthoDB" id="4734452at2"/>
<feature type="transmembrane region" description="Helical" evidence="1">
    <location>
        <begin position="6"/>
        <end position="27"/>
    </location>
</feature>
<accession>A0A3N4G9F3</accession>
<feature type="transmembrane region" description="Helical" evidence="1">
    <location>
        <begin position="64"/>
        <end position="82"/>
    </location>
</feature>
<dbReference type="AlphaFoldDB" id="A0A3N4G9F3"/>
<feature type="transmembrane region" description="Helical" evidence="1">
    <location>
        <begin position="213"/>
        <end position="237"/>
    </location>
</feature>
<evidence type="ECO:0000256" key="1">
    <source>
        <dbReference type="SAM" id="Phobius"/>
    </source>
</evidence>
<proteinExistence type="predicted"/>
<keyword evidence="1" id="KW-0812">Transmembrane</keyword>
<dbReference type="RefSeq" id="WP_123932537.1">
    <property type="nucleotide sequence ID" value="NZ_JBPSDP010000019.1"/>
</dbReference>
<organism evidence="2 3">
    <name type="scientific">Gordonia oryzae</name>
    <dbReference type="NCBI Taxonomy" id="2487349"/>
    <lineage>
        <taxon>Bacteria</taxon>
        <taxon>Bacillati</taxon>
        <taxon>Actinomycetota</taxon>
        <taxon>Actinomycetes</taxon>
        <taxon>Mycobacteriales</taxon>
        <taxon>Gordoniaceae</taxon>
        <taxon>Gordonia</taxon>
    </lineage>
</organism>
<sequence length="238" mass="25820">MIDDIVLRWAVSLLFALAAAQCAYLILTRRMPWQAYVGHVLHLVMSVAMLAMAWPFSADWPTTGPMWFFVVAAAWFLVSLALQPSLRPTDDCGCVPPTNTPLGRLTAVYHATMMGAMAWMYAVMNGAVLHDGQTTHAMALGTGSSASVTVLAHNHDEMPGMNMPGMDMGHHAAQPGYVTPVNWILSIGFALAAAVWLYLYFARRRAAVASKDLMTFAGDLCQVFMALGMALMFGVMAT</sequence>
<keyword evidence="3" id="KW-1185">Reference proteome</keyword>
<comment type="caution">
    <text evidence="2">The sequence shown here is derived from an EMBL/GenBank/DDBJ whole genome shotgun (WGS) entry which is preliminary data.</text>
</comment>
<keyword evidence="1" id="KW-1133">Transmembrane helix</keyword>
<evidence type="ECO:0000313" key="2">
    <source>
        <dbReference type="EMBL" id="RPA57196.1"/>
    </source>
</evidence>
<feature type="transmembrane region" description="Helical" evidence="1">
    <location>
        <begin position="183"/>
        <end position="201"/>
    </location>
</feature>
<name>A0A3N4G9F3_9ACTN</name>
<evidence type="ECO:0000313" key="3">
    <source>
        <dbReference type="Proteomes" id="UP000267536"/>
    </source>
</evidence>
<dbReference type="EMBL" id="RKMH01000018">
    <property type="protein sequence ID" value="RPA57196.1"/>
    <property type="molecule type" value="Genomic_DNA"/>
</dbReference>
<reference evidence="2 3" key="1">
    <citation type="submission" date="2018-11" db="EMBL/GenBank/DDBJ databases">
        <title>Draft genome sequence of Gordonia sp. RS15-1S isolated from rice stems.</title>
        <authorList>
            <person name="Muangham S."/>
        </authorList>
    </citation>
    <scope>NUCLEOTIDE SEQUENCE [LARGE SCALE GENOMIC DNA]</scope>
    <source>
        <strain evidence="2 3">RS15-1S</strain>
    </source>
</reference>